<protein>
    <recommendedName>
        <fullName evidence="11">Cytochrome P450</fullName>
    </recommendedName>
</protein>
<comment type="cofactor">
    <cofactor evidence="1">
        <name>heme</name>
        <dbReference type="ChEBI" id="CHEBI:30413"/>
    </cofactor>
</comment>
<dbReference type="GO" id="GO:0005506">
    <property type="term" value="F:iron ion binding"/>
    <property type="evidence" value="ECO:0007669"/>
    <property type="project" value="InterPro"/>
</dbReference>
<dbReference type="InParanoid" id="A0A409XYJ7"/>
<dbReference type="SUPFAM" id="SSF48264">
    <property type="entry name" value="Cytochrome P450"/>
    <property type="match status" value="4"/>
</dbReference>
<dbReference type="InterPro" id="IPR017972">
    <property type="entry name" value="Cyt_P450_CS"/>
</dbReference>
<keyword evidence="8" id="KW-0472">Membrane</keyword>
<accession>A0A409XYJ7</accession>
<dbReference type="GO" id="GO:0004497">
    <property type="term" value="F:monooxygenase activity"/>
    <property type="evidence" value="ECO:0007669"/>
    <property type="project" value="UniProtKB-KW"/>
</dbReference>
<dbReference type="InterPro" id="IPR001128">
    <property type="entry name" value="Cyt_P450"/>
</dbReference>
<evidence type="ECO:0000313" key="9">
    <source>
        <dbReference type="EMBL" id="PPQ95842.1"/>
    </source>
</evidence>
<sequence length="2150" mass="243361">MANLPPGAQYLLRKLPRFAIPSIITYITLSLLQKQFEPSRRIPTWVVITLAVLARPLIFLAALYYKPWADERAAAAHGAVLVPRVNLGPFSVVKELVEGVKGYPAEVILKWHKEYGTVARFDLLTGTTLITLEPEHVKALLSTQFEYFEKGRSRLVALVNSDLIWLVEPSGPIFQFMMDSLLGTGVFNADGEMWKFHRAITRPFFTRERISDFEIYTRNADLCLRQAEKRLKEGYSIDFQAKFLFGGTVGSLTAGLPYPPQHADKNETSFHDHPSTIFVKAFTQGLHQSAVRLGFGEEWPLGEFSEDKIAPLRKIMDDFAEPFMKKALDNRESKLAKNATPNEAEAGTLLAHLLINLLVAGRDTTMCLLTFCLYMLTQHPEVERRLRQEVLERVGPIGAPNYDHMRELKYTRAFLNEVLRLYPPVPLNARTNTTPIILPATGPGQKPIYVPANTGFLDERLHKYLTPNPYIFCPFNAGPRICLGQQFAYHEATFFLVRLFQQFEAFTLDVAANTPPPASWASGDGLKPREKIHPMSHLTMYVKGGLWVRMTKTHHDDMNDSLKHPRGNPHANLIAFTAADIGTSTGSQPMIASEKRYISFLYDAAGSIEPLKYLGKGAIYLMDLVFSPGHKNHALTASSAPSLAMSSNPSNKLSTVEPEHVKAILTTQFDSFEKGPLLISQIRSLLGSGVFNSDGEMWKFHRSITRQFFTRERISDFEIYHRNCERSFAAAKKRLAEGYPIDFQDLTARFTLDSTTAFLFGSSVDSLSAGIPYPPWDAERNPPSFYDHPSNKFVGAFAEGLALAAFRLGRGGEWPLAEFFQDKIRPFRKVMDDFTEPLLRDALAKQETELAENKLHLDAEEETLLAHLVKRTQDPAILKDELVNLLVAGRDSVMCLLSYSLYMLSEHPEIEKRLRQEIYDKVGSMSCPTHAHLRELKFMRAFLNEVLRLYPPVPLNFRTNKKPVVLPAVRPGEAPIYVPANTSCMYTVINIHRRTDLWGPDALEFDPDRFIDERLQKYLAPNPYIFCPFNAGPRVCLGQQFAYNEASFYLVRLLQHFTRFTLDMSANTPPPSAWAAGDGLKSREKIQPMSHLTMSIKVKSIYSNFIFMSLPPGVRYVLQAIPSFVLPSTVVYLCLKFLQHQTELKLASWLVAFLTVLAKPVSLLVNKFYTRLRDQRAAAANDAILPPTVSGNPLAVISKLVESIENGYPGDVFLEWAEEYGTVFQVDLLTNKFLHTLEPEHVKAILATQFDSFEKGPLFQSQMNSLLGTGVFNTDGDMWKFHRSITRPFFTRERISDFEIYDRTSALSLQAAKRRLAGGYSINFQDLVARFTLDSATEFLFGTSVNSIGAGIPYPPSEAGKNPASFYNHPSNVFVDAFIQGQIQAAVRTGMGAEWALTKFTRDKILPLRAVMDEFTEPLMKAALENRQKELLSGAKSADGQEETLLAHLVKNTQDPVILRDELVNLLVAGRDTTMSLLTFSIYMLTEHPDIEKRLRQEIFDKVGTTESPTYDQMRDMKYTRAFLNEVLRLYPPVPINNRTTNKPILLPPTHPGGKPIYVPANTGLTPSWMIALKFDPDRFLDERLHKYLTPNPYIFCPFNAGPRICLGQQFAYHEATFYLVRLLQNFTDFTRDERSNLAPPAKWVSASGLKATEKVYPKSHLTMYINNYMKKRTADAAGWTLAPSVPGRSLFRILRLAEAVRKGYPGDIFLQWSATLGQVYEFGIGISTLLYTNEPIHIKELLVTQFDFFEKGPLLRSQLEALLGTGVFNSDGDMWKFVHNLPLYLAFINQNRFHRIISRPFFTRKRIHDFQIYDRNCDASLKVAKERLREGYSIDFQDLVARFTLDSATEFLFGASVQSIAAGLSYPPSETAKNPSSFQLHPSNTFVKAFVEGQIQAAVRVGMGPLWPLGEIIKDKITPLRAVIDDFADPFLRAALTEHENEVQAEISDASLHQEEETLLAHLVKHTRDIRILKDEVFQVDLMSTESTLIWLALRMANKSTTLPPAKAGEKPIYVPANTTCIYAVINMHRRTDLWGPDALDFDPDRFLDERLHKYLKPNPYIFCPFNAGPRVCLGQQFAYHEATFYLVRILQSFTDFKLDDSANVRPPSEWRLGTGLKATEKIYPKCHLTMYVEGGLWISMKELQIEKD</sequence>
<dbReference type="PRINTS" id="PR00385">
    <property type="entry name" value="P450"/>
</dbReference>
<proteinExistence type="inferred from homology"/>
<dbReference type="Proteomes" id="UP000284706">
    <property type="component" value="Unassembled WGS sequence"/>
</dbReference>
<comment type="similarity">
    <text evidence="2">Belongs to the cytochrome P450 family.</text>
</comment>
<dbReference type="EMBL" id="NHYE01001410">
    <property type="protein sequence ID" value="PPQ95842.1"/>
    <property type="molecule type" value="Genomic_DNA"/>
</dbReference>
<evidence type="ECO:0000256" key="5">
    <source>
        <dbReference type="ARBA" id="ARBA00023002"/>
    </source>
</evidence>
<dbReference type="GO" id="GO:0020037">
    <property type="term" value="F:heme binding"/>
    <property type="evidence" value="ECO:0007669"/>
    <property type="project" value="InterPro"/>
</dbReference>
<keyword evidence="10" id="KW-1185">Reference proteome</keyword>
<feature type="transmembrane region" description="Helical" evidence="8">
    <location>
        <begin position="44"/>
        <end position="65"/>
    </location>
</feature>
<evidence type="ECO:0000256" key="6">
    <source>
        <dbReference type="ARBA" id="ARBA00023004"/>
    </source>
</evidence>
<evidence type="ECO:0008006" key="11">
    <source>
        <dbReference type="Google" id="ProtNLM"/>
    </source>
</evidence>
<keyword evidence="8" id="KW-1133">Transmembrane helix</keyword>
<dbReference type="Gene3D" id="1.10.630.10">
    <property type="entry name" value="Cytochrome P450"/>
    <property type="match status" value="5"/>
</dbReference>
<name>A0A409XYJ7_9AGAR</name>
<organism evidence="9 10">
    <name type="scientific">Gymnopilus dilepis</name>
    <dbReference type="NCBI Taxonomy" id="231916"/>
    <lineage>
        <taxon>Eukaryota</taxon>
        <taxon>Fungi</taxon>
        <taxon>Dikarya</taxon>
        <taxon>Basidiomycota</taxon>
        <taxon>Agaricomycotina</taxon>
        <taxon>Agaricomycetes</taxon>
        <taxon>Agaricomycetidae</taxon>
        <taxon>Agaricales</taxon>
        <taxon>Agaricineae</taxon>
        <taxon>Hymenogastraceae</taxon>
        <taxon>Gymnopilus</taxon>
    </lineage>
</organism>
<keyword evidence="7" id="KW-0503">Monooxygenase</keyword>
<feature type="transmembrane region" description="Helical" evidence="8">
    <location>
        <begin position="15"/>
        <end position="32"/>
    </location>
</feature>
<dbReference type="PROSITE" id="PS00086">
    <property type="entry name" value="CYTOCHROME_P450"/>
    <property type="match status" value="4"/>
</dbReference>
<dbReference type="InterPro" id="IPR002401">
    <property type="entry name" value="Cyt_P450_E_grp-I"/>
</dbReference>
<reference evidence="9 10" key="1">
    <citation type="journal article" date="2018" name="Evol. Lett.">
        <title>Horizontal gene cluster transfer increased hallucinogenic mushroom diversity.</title>
        <authorList>
            <person name="Reynolds H.T."/>
            <person name="Vijayakumar V."/>
            <person name="Gluck-Thaler E."/>
            <person name="Korotkin H.B."/>
            <person name="Matheny P.B."/>
            <person name="Slot J.C."/>
        </authorList>
    </citation>
    <scope>NUCLEOTIDE SEQUENCE [LARGE SCALE GENOMIC DNA]</scope>
    <source>
        <strain evidence="9 10">SRW20</strain>
    </source>
</reference>
<dbReference type="Pfam" id="PF00067">
    <property type="entry name" value="p450"/>
    <property type="match status" value="5"/>
</dbReference>
<keyword evidence="5" id="KW-0560">Oxidoreductase</keyword>
<evidence type="ECO:0000256" key="7">
    <source>
        <dbReference type="ARBA" id="ARBA00023033"/>
    </source>
</evidence>
<keyword evidence="6" id="KW-0408">Iron</keyword>
<dbReference type="STRING" id="231916.A0A409XYJ7"/>
<dbReference type="InterPro" id="IPR047146">
    <property type="entry name" value="Cyt_P450_E_CYP52_fungi"/>
</dbReference>
<evidence type="ECO:0000256" key="1">
    <source>
        <dbReference type="ARBA" id="ARBA00001971"/>
    </source>
</evidence>
<keyword evidence="4" id="KW-0479">Metal-binding</keyword>
<evidence type="ECO:0000256" key="2">
    <source>
        <dbReference type="ARBA" id="ARBA00010617"/>
    </source>
</evidence>
<dbReference type="OrthoDB" id="1470350at2759"/>
<evidence type="ECO:0000256" key="3">
    <source>
        <dbReference type="ARBA" id="ARBA00022617"/>
    </source>
</evidence>
<keyword evidence="3" id="KW-0349">Heme</keyword>
<gene>
    <name evidence="9" type="ORF">CVT26_015972</name>
</gene>
<keyword evidence="8" id="KW-0812">Transmembrane</keyword>
<dbReference type="PANTHER" id="PTHR24287">
    <property type="entry name" value="P450, PUTATIVE (EUROFUNG)-RELATED"/>
    <property type="match status" value="1"/>
</dbReference>
<dbReference type="GO" id="GO:0016705">
    <property type="term" value="F:oxidoreductase activity, acting on paired donors, with incorporation or reduction of molecular oxygen"/>
    <property type="evidence" value="ECO:0007669"/>
    <property type="project" value="InterPro"/>
</dbReference>
<dbReference type="PRINTS" id="PR00463">
    <property type="entry name" value="EP450I"/>
</dbReference>
<dbReference type="PANTHER" id="PTHR24287:SF1">
    <property type="entry name" value="P450, PUTATIVE (EUROFUNG)-RELATED"/>
    <property type="match status" value="1"/>
</dbReference>
<evidence type="ECO:0000313" key="10">
    <source>
        <dbReference type="Proteomes" id="UP000284706"/>
    </source>
</evidence>
<evidence type="ECO:0000256" key="8">
    <source>
        <dbReference type="SAM" id="Phobius"/>
    </source>
</evidence>
<dbReference type="InterPro" id="IPR036396">
    <property type="entry name" value="Cyt_P450_sf"/>
</dbReference>
<evidence type="ECO:0000256" key="4">
    <source>
        <dbReference type="ARBA" id="ARBA00022723"/>
    </source>
</evidence>
<comment type="caution">
    <text evidence="9">The sequence shown here is derived from an EMBL/GenBank/DDBJ whole genome shotgun (WGS) entry which is preliminary data.</text>
</comment>